<dbReference type="RefSeq" id="WP_152099320.1">
    <property type="nucleotide sequence ID" value="NZ_AP021861.1"/>
</dbReference>
<reference evidence="4" key="1">
    <citation type="submission" date="2019-10" db="EMBL/GenBank/DDBJ databases">
        <title>Lacipirellula parvula gen. nov., sp. nov., representing a lineage of planctomycetes widespread in freshwater anoxic habitats, and description of the family Lacipirellulaceae.</title>
        <authorList>
            <person name="Dedysh S.N."/>
            <person name="Kulichevskaya I.S."/>
            <person name="Beletsky A.V."/>
            <person name="Rakitin A.L."/>
            <person name="Mardanov A.V."/>
            <person name="Ivanova A.A."/>
            <person name="Saltykova V.X."/>
            <person name="Rijpstra W.I.C."/>
            <person name="Sinninghe Damste J.S."/>
            <person name="Ravin N.V."/>
        </authorList>
    </citation>
    <scope>NUCLEOTIDE SEQUENCE [LARGE SCALE GENOMIC DNA]</scope>
    <source>
        <strain evidence="4">PX69</strain>
    </source>
</reference>
<proteinExistence type="predicted"/>
<keyword evidence="1" id="KW-0732">Signal</keyword>
<dbReference type="EMBL" id="AP021861">
    <property type="protein sequence ID" value="BBO33573.1"/>
    <property type="molecule type" value="Genomic_DNA"/>
</dbReference>
<dbReference type="InterPro" id="IPR018391">
    <property type="entry name" value="PQQ_b-propeller_rpt"/>
</dbReference>
<feature type="chain" id="PRO_5024878147" description="Pyrrolo-quinoline quinone repeat domain-containing protein" evidence="1">
    <location>
        <begin position="22"/>
        <end position="421"/>
    </location>
</feature>
<keyword evidence="4" id="KW-1185">Reference proteome</keyword>
<dbReference type="KEGG" id="lpav:PLANPX_3185"/>
<dbReference type="PANTHER" id="PTHR34512:SF30">
    <property type="entry name" value="OUTER MEMBRANE PROTEIN ASSEMBLY FACTOR BAMB"/>
    <property type="match status" value="1"/>
</dbReference>
<evidence type="ECO:0000259" key="2">
    <source>
        <dbReference type="Pfam" id="PF13360"/>
    </source>
</evidence>
<dbReference type="Gene3D" id="2.40.10.480">
    <property type="match status" value="1"/>
</dbReference>
<dbReference type="SMART" id="SM00564">
    <property type="entry name" value="PQQ"/>
    <property type="match status" value="3"/>
</dbReference>
<name>A0A5K7XH74_9BACT</name>
<dbReference type="Gene3D" id="2.130.10.10">
    <property type="entry name" value="YVTN repeat-like/Quinoprotein amine dehydrogenase"/>
    <property type="match status" value="1"/>
</dbReference>
<evidence type="ECO:0000256" key="1">
    <source>
        <dbReference type="SAM" id="SignalP"/>
    </source>
</evidence>
<dbReference type="Proteomes" id="UP000326837">
    <property type="component" value="Chromosome"/>
</dbReference>
<evidence type="ECO:0000313" key="3">
    <source>
        <dbReference type="EMBL" id="BBO33573.1"/>
    </source>
</evidence>
<dbReference type="InterPro" id="IPR002372">
    <property type="entry name" value="PQQ_rpt_dom"/>
</dbReference>
<gene>
    <name evidence="3" type="ORF">PLANPX_3185</name>
</gene>
<accession>A0A5K7XH74</accession>
<feature type="signal peptide" evidence="1">
    <location>
        <begin position="1"/>
        <end position="21"/>
    </location>
</feature>
<dbReference type="InterPro" id="IPR011047">
    <property type="entry name" value="Quinoprotein_ADH-like_sf"/>
</dbReference>
<feature type="domain" description="Pyrrolo-quinoline quinone repeat" evidence="2">
    <location>
        <begin position="96"/>
        <end position="339"/>
    </location>
</feature>
<dbReference type="SUPFAM" id="SSF50998">
    <property type="entry name" value="Quinoprotein alcohol dehydrogenase-like"/>
    <property type="match status" value="1"/>
</dbReference>
<sequence length="421" mass="45517">MPSLFRILSLIVVISAPLAVAEPVNDGITVDAADWPWWRGPSRNGVANPDQTPPTEWSATENVVWKTPVPGRGHSSPTVFGDHVYLATADEEAETQSIVCFDRTTGKQLWETVCHRGGLMRKNEKSSAASGTVACDGESLFICFANSDAVFVTALALDGERRWQEKICDYKIHQGFGASPAIYQSLVIASADSHAGGVLAALDRKSGKVVWKHDRPQEPNYTSPIILHAAGKDQLFLTGCGLFSSFDPLTGNVLWEVPGATIECVTSTVTDGERVFCSGGYPKNHLAGVAADGSGELAWETRDRVYVPSLIERDGYLFGVLDAGVATCWESATGDQAWKKRLGGEFSASPVLVGDVIYATSEKGETFVFRANTKKYEEIAVNKLGDLALASPTICGSRIYMRVVEQVDGEPQEMLYCLGKE</sequence>
<dbReference type="PANTHER" id="PTHR34512">
    <property type="entry name" value="CELL SURFACE PROTEIN"/>
    <property type="match status" value="1"/>
</dbReference>
<dbReference type="InterPro" id="IPR015943">
    <property type="entry name" value="WD40/YVTN_repeat-like_dom_sf"/>
</dbReference>
<dbReference type="Pfam" id="PF13360">
    <property type="entry name" value="PQQ_2"/>
    <property type="match status" value="1"/>
</dbReference>
<dbReference type="AlphaFoldDB" id="A0A5K7XH74"/>
<organism evidence="3 4">
    <name type="scientific">Lacipirellula parvula</name>
    <dbReference type="NCBI Taxonomy" id="2650471"/>
    <lineage>
        <taxon>Bacteria</taxon>
        <taxon>Pseudomonadati</taxon>
        <taxon>Planctomycetota</taxon>
        <taxon>Planctomycetia</taxon>
        <taxon>Pirellulales</taxon>
        <taxon>Lacipirellulaceae</taxon>
        <taxon>Lacipirellula</taxon>
    </lineage>
</organism>
<protein>
    <recommendedName>
        <fullName evidence="2">Pyrrolo-quinoline quinone repeat domain-containing protein</fullName>
    </recommendedName>
</protein>
<evidence type="ECO:0000313" key="4">
    <source>
        <dbReference type="Proteomes" id="UP000326837"/>
    </source>
</evidence>